<evidence type="ECO:0000259" key="2">
    <source>
        <dbReference type="PROSITE" id="PS51390"/>
    </source>
</evidence>
<dbReference type="InterPro" id="IPR008197">
    <property type="entry name" value="WAP_dom"/>
</dbReference>
<dbReference type="GO" id="GO:0030414">
    <property type="term" value="F:peptidase inhibitor activity"/>
    <property type="evidence" value="ECO:0007669"/>
    <property type="project" value="InterPro"/>
</dbReference>
<proteinExistence type="evidence at transcript level"/>
<dbReference type="InterPro" id="IPR036645">
    <property type="entry name" value="Elafin-like_sf"/>
</dbReference>
<keyword evidence="1" id="KW-0732">Signal</keyword>
<accession>A0A5J6CZD0</accession>
<feature type="signal peptide" evidence="1">
    <location>
        <begin position="1"/>
        <end position="17"/>
    </location>
</feature>
<name>A0A5J6CZD0_MACNP</name>
<evidence type="ECO:0000256" key="1">
    <source>
        <dbReference type="SAM" id="SignalP"/>
    </source>
</evidence>
<reference evidence="3" key="1">
    <citation type="submission" date="2019-02" db="EMBL/GenBank/DDBJ databases">
        <authorList>
            <person name="Jiang H."/>
        </authorList>
    </citation>
    <scope>NUCLEOTIDE SEQUENCE</scope>
</reference>
<dbReference type="Gene3D" id="4.10.75.10">
    <property type="entry name" value="Elafin-like"/>
    <property type="match status" value="1"/>
</dbReference>
<protein>
    <submittedName>
        <fullName evidence="3">Crustin 1</fullName>
    </submittedName>
</protein>
<dbReference type="AlphaFoldDB" id="A0A5J6CZD0"/>
<dbReference type="SUPFAM" id="SSF57256">
    <property type="entry name" value="Elafin-like"/>
    <property type="match status" value="1"/>
</dbReference>
<dbReference type="GO" id="GO:0005576">
    <property type="term" value="C:extracellular region"/>
    <property type="evidence" value="ECO:0007669"/>
    <property type="project" value="InterPro"/>
</dbReference>
<feature type="domain" description="WAP" evidence="2">
    <location>
        <begin position="56"/>
        <end position="108"/>
    </location>
</feature>
<dbReference type="EMBL" id="MK575886">
    <property type="protein sequence ID" value="QEQ76263.1"/>
    <property type="molecule type" value="mRNA"/>
</dbReference>
<sequence length="117" mass="12503">MQGLLICSLAIVGVVVALPSGPGVAPPATCRYWCRTPAPANQVYCCEDISEPEGPVGVKIGSCPRVRPACPPVRSGGPPYPCSNDFKCFGADKCCYDVCLEEHVCKPQSFFNQGFLY</sequence>
<organism evidence="3">
    <name type="scientific">Macrobrachium nipponense</name>
    <name type="common">Oriental river shrimp</name>
    <name type="synonym">Palaemon nipponensis</name>
    <dbReference type="NCBI Taxonomy" id="159736"/>
    <lineage>
        <taxon>Eukaryota</taxon>
        <taxon>Metazoa</taxon>
        <taxon>Ecdysozoa</taxon>
        <taxon>Arthropoda</taxon>
        <taxon>Crustacea</taxon>
        <taxon>Multicrustacea</taxon>
        <taxon>Malacostraca</taxon>
        <taxon>Eumalacostraca</taxon>
        <taxon>Eucarida</taxon>
        <taxon>Decapoda</taxon>
        <taxon>Pleocyemata</taxon>
        <taxon>Caridea</taxon>
        <taxon>Palaemonoidea</taxon>
        <taxon>Palaemonidae</taxon>
        <taxon>Macrobrachium</taxon>
    </lineage>
</organism>
<dbReference type="SMR" id="A0A5J6CZD0"/>
<evidence type="ECO:0000313" key="3">
    <source>
        <dbReference type="EMBL" id="QEQ76263.1"/>
    </source>
</evidence>
<feature type="chain" id="PRO_5023822664" evidence="1">
    <location>
        <begin position="18"/>
        <end position="117"/>
    </location>
</feature>
<dbReference type="PROSITE" id="PS51390">
    <property type="entry name" value="WAP"/>
    <property type="match status" value="1"/>
</dbReference>